<accession>A0A1Y5Y0M9</accession>
<protein>
    <recommendedName>
        <fullName evidence="5">DNA-binding protein</fullName>
    </recommendedName>
</protein>
<dbReference type="EMBL" id="FWXV01000008">
    <property type="protein sequence ID" value="SMD22919.1"/>
    <property type="molecule type" value="Genomic_DNA"/>
</dbReference>
<dbReference type="SUPFAM" id="SSF50249">
    <property type="entry name" value="Nucleic acid-binding proteins"/>
    <property type="match status" value="1"/>
</dbReference>
<dbReference type="Gene3D" id="6.10.30.10">
    <property type="match status" value="1"/>
</dbReference>
<dbReference type="InterPro" id="IPR012340">
    <property type="entry name" value="NA-bd_OB-fold"/>
</dbReference>
<dbReference type="OrthoDB" id="4334176at2"/>
<dbReference type="RefSeq" id="WP_084431702.1">
    <property type="nucleotide sequence ID" value="NZ_FWXV01000008.1"/>
</dbReference>
<sequence length="137" mass="15312">MTTPAPPKPAPRGEEQIYFQAATENRLTYQTCDTCGSTVFYLRAVCPHCGSESLRLRDSAGVGKVYSYTVQHRAGHPYFADRTPMTLALVDLDEGFRLLADLVDVDEVAVGMPVEVVFHELDHDLTLPHFRRVKEST</sequence>
<dbReference type="Pfam" id="PF01796">
    <property type="entry name" value="OB_ChsH2_C"/>
    <property type="match status" value="1"/>
</dbReference>
<dbReference type="PANTHER" id="PTHR34075">
    <property type="entry name" value="BLR3430 PROTEIN"/>
    <property type="match status" value="1"/>
</dbReference>
<keyword evidence="4" id="KW-1185">Reference proteome</keyword>
<evidence type="ECO:0000313" key="4">
    <source>
        <dbReference type="Proteomes" id="UP000192674"/>
    </source>
</evidence>
<feature type="domain" description="ChsH2 rubredoxin-like zinc ribbon" evidence="2">
    <location>
        <begin position="19"/>
        <end position="54"/>
    </location>
</feature>
<dbReference type="PANTHER" id="PTHR34075:SF5">
    <property type="entry name" value="BLR3430 PROTEIN"/>
    <property type="match status" value="1"/>
</dbReference>
<dbReference type="InterPro" id="IPR002878">
    <property type="entry name" value="ChsH2_C"/>
</dbReference>
<reference evidence="3 4" key="1">
    <citation type="submission" date="2017-04" db="EMBL/GenBank/DDBJ databases">
        <authorList>
            <person name="Afonso C.L."/>
            <person name="Miller P.J."/>
            <person name="Scott M.A."/>
            <person name="Spackman E."/>
            <person name="Goraichik I."/>
            <person name="Dimitrov K.M."/>
            <person name="Suarez D.L."/>
            <person name="Swayne D.E."/>
        </authorList>
    </citation>
    <scope>NUCLEOTIDE SEQUENCE [LARGE SCALE GENOMIC DNA]</scope>
    <source>
        <strain evidence="3 4">DSM 43828</strain>
    </source>
</reference>
<proteinExistence type="predicted"/>
<gene>
    <name evidence="3" type="ORF">SAMN05661093_07700</name>
</gene>
<name>A0A1Y5Y0M9_KIBAR</name>
<dbReference type="InterPro" id="IPR022002">
    <property type="entry name" value="ChsH2_Znr"/>
</dbReference>
<dbReference type="Pfam" id="PF12172">
    <property type="entry name" value="zf-ChsH2"/>
    <property type="match status" value="1"/>
</dbReference>
<dbReference type="AlphaFoldDB" id="A0A1Y5Y0M9"/>
<evidence type="ECO:0000313" key="3">
    <source>
        <dbReference type="EMBL" id="SMD22919.1"/>
    </source>
</evidence>
<evidence type="ECO:0000259" key="2">
    <source>
        <dbReference type="Pfam" id="PF12172"/>
    </source>
</evidence>
<evidence type="ECO:0000259" key="1">
    <source>
        <dbReference type="Pfam" id="PF01796"/>
    </source>
</evidence>
<organism evidence="3 4">
    <name type="scientific">Kibdelosporangium aridum</name>
    <dbReference type="NCBI Taxonomy" id="2030"/>
    <lineage>
        <taxon>Bacteria</taxon>
        <taxon>Bacillati</taxon>
        <taxon>Actinomycetota</taxon>
        <taxon>Actinomycetes</taxon>
        <taxon>Pseudonocardiales</taxon>
        <taxon>Pseudonocardiaceae</taxon>
        <taxon>Kibdelosporangium</taxon>
    </lineage>
</organism>
<dbReference type="Proteomes" id="UP000192674">
    <property type="component" value="Unassembled WGS sequence"/>
</dbReference>
<dbReference type="InterPro" id="IPR052513">
    <property type="entry name" value="Thioester_dehydratase-like"/>
</dbReference>
<evidence type="ECO:0008006" key="5">
    <source>
        <dbReference type="Google" id="ProtNLM"/>
    </source>
</evidence>
<feature type="domain" description="ChsH2 C-terminal OB-fold" evidence="1">
    <location>
        <begin position="58"/>
        <end position="119"/>
    </location>
</feature>